<dbReference type="PROSITE" id="PS50902">
    <property type="entry name" value="FLAVODOXIN_LIKE"/>
    <property type="match status" value="1"/>
</dbReference>
<dbReference type="EMBL" id="CP047593">
    <property type="protein sequence ID" value="QHI68305.1"/>
    <property type="molecule type" value="Genomic_DNA"/>
</dbReference>
<reference evidence="9 10" key="1">
    <citation type="submission" date="2020-01" db="EMBL/GenBank/DDBJ databases">
        <title>Ponticoccus aerotolerans gen. nov., sp. nov., an anaerobic bacterium and proposal of Ponticoccusceae fam. nov., Ponticoccusles ord. nov. and Ponticoccuse classis nov. in the phylum Kiritimatiellaeota.</title>
        <authorList>
            <person name="Zhou L.Y."/>
            <person name="Du Z.J."/>
        </authorList>
    </citation>
    <scope>NUCLEOTIDE SEQUENCE [LARGE SCALE GENOMIC DNA]</scope>
    <source>
        <strain evidence="9 10">S-5007</strain>
    </source>
</reference>
<evidence type="ECO:0000256" key="2">
    <source>
        <dbReference type="ARBA" id="ARBA00005267"/>
    </source>
</evidence>
<evidence type="ECO:0000259" key="8">
    <source>
        <dbReference type="PROSITE" id="PS50902"/>
    </source>
</evidence>
<evidence type="ECO:0000256" key="1">
    <source>
        <dbReference type="ARBA" id="ARBA00001917"/>
    </source>
</evidence>
<evidence type="ECO:0000256" key="6">
    <source>
        <dbReference type="ARBA" id="ARBA00022982"/>
    </source>
</evidence>
<evidence type="ECO:0000256" key="4">
    <source>
        <dbReference type="ARBA" id="ARBA00022630"/>
    </source>
</evidence>
<comment type="cofactor">
    <cofactor evidence="1 7">
        <name>FMN</name>
        <dbReference type="ChEBI" id="CHEBI:58210"/>
    </cofactor>
</comment>
<dbReference type="RefSeq" id="WP_160626498.1">
    <property type="nucleotide sequence ID" value="NZ_CP047593.1"/>
</dbReference>
<dbReference type="PIRSF" id="PIRSF038996">
    <property type="entry name" value="FldA"/>
    <property type="match status" value="1"/>
</dbReference>
<dbReference type="PANTHER" id="PTHR42809:SF1">
    <property type="entry name" value="FLAVODOXIN 1"/>
    <property type="match status" value="1"/>
</dbReference>
<keyword evidence="5 7" id="KW-0288">FMN</keyword>
<comment type="similarity">
    <text evidence="2 7">Belongs to the flavodoxin family.</text>
</comment>
<keyword evidence="4 7" id="KW-0285">Flavoprotein</keyword>
<name>A0A6P1MB14_9BACT</name>
<keyword evidence="6 7" id="KW-0249">Electron transport</keyword>
<dbReference type="SUPFAM" id="SSF52218">
    <property type="entry name" value="Flavoproteins"/>
    <property type="match status" value="1"/>
</dbReference>
<dbReference type="PRINTS" id="PR00369">
    <property type="entry name" value="FLAVODOXIN"/>
</dbReference>
<evidence type="ECO:0000256" key="3">
    <source>
        <dbReference type="ARBA" id="ARBA00022448"/>
    </source>
</evidence>
<dbReference type="Proteomes" id="UP000464954">
    <property type="component" value="Chromosome"/>
</dbReference>
<keyword evidence="3 7" id="KW-0813">Transport</keyword>
<feature type="domain" description="Flavodoxin-like" evidence="8">
    <location>
        <begin position="3"/>
        <end position="161"/>
    </location>
</feature>
<evidence type="ECO:0000313" key="10">
    <source>
        <dbReference type="Proteomes" id="UP000464954"/>
    </source>
</evidence>
<keyword evidence="10" id="KW-1185">Reference proteome</keyword>
<dbReference type="KEGG" id="taer:GT409_02145"/>
<proteinExistence type="inferred from homology"/>
<dbReference type="GO" id="GO:0010181">
    <property type="term" value="F:FMN binding"/>
    <property type="evidence" value="ECO:0007669"/>
    <property type="project" value="UniProtKB-UniRule"/>
</dbReference>
<accession>A0A6P1MB14</accession>
<protein>
    <recommendedName>
        <fullName evidence="7">Flavodoxin</fullName>
    </recommendedName>
</protein>
<organism evidence="9 10">
    <name type="scientific">Tichowtungia aerotolerans</name>
    <dbReference type="NCBI Taxonomy" id="2697043"/>
    <lineage>
        <taxon>Bacteria</taxon>
        <taxon>Pseudomonadati</taxon>
        <taxon>Kiritimatiellota</taxon>
        <taxon>Tichowtungiia</taxon>
        <taxon>Tichowtungiales</taxon>
        <taxon>Tichowtungiaceae</taxon>
        <taxon>Tichowtungia</taxon>
    </lineage>
</organism>
<comment type="function">
    <text evidence="7">Low-potential electron donor to a number of redox enzymes.</text>
</comment>
<evidence type="ECO:0000256" key="5">
    <source>
        <dbReference type="ARBA" id="ARBA00022643"/>
    </source>
</evidence>
<evidence type="ECO:0000313" key="9">
    <source>
        <dbReference type="EMBL" id="QHI68305.1"/>
    </source>
</evidence>
<dbReference type="InterPro" id="IPR008254">
    <property type="entry name" value="Flavodoxin/NO_synth"/>
</dbReference>
<dbReference type="InterPro" id="IPR010086">
    <property type="entry name" value="Flavodoxin_lc"/>
</dbReference>
<sequence length="166" mass="17354">MKTIIVYGSTTGTAEAVALDLAGAFSEVAVISAGEVAENDLMGVDLLILGASTWGTGDLQDDMDALLDQFSSWDVNVKTAAVFGVGDQFTYADTYVDGMADMAAALKNKAIEMVGTWSAEGYGHNASRAQAGDVFIGLALDQDNESDKTAGRIAEWAKQVMEEVGA</sequence>
<dbReference type="PANTHER" id="PTHR42809">
    <property type="entry name" value="FLAVODOXIN 2"/>
    <property type="match status" value="1"/>
</dbReference>
<dbReference type="InterPro" id="IPR029039">
    <property type="entry name" value="Flavoprotein-like_sf"/>
</dbReference>
<dbReference type="AlphaFoldDB" id="A0A6P1MB14"/>
<dbReference type="GO" id="GO:0009055">
    <property type="term" value="F:electron transfer activity"/>
    <property type="evidence" value="ECO:0007669"/>
    <property type="project" value="UniProtKB-UniRule"/>
</dbReference>
<dbReference type="InterPro" id="IPR050619">
    <property type="entry name" value="Flavodoxin"/>
</dbReference>
<evidence type="ECO:0000256" key="7">
    <source>
        <dbReference type="PIRNR" id="PIRNR038996"/>
    </source>
</evidence>
<gene>
    <name evidence="9" type="ORF">GT409_02145</name>
</gene>
<dbReference type="InterPro" id="IPR001094">
    <property type="entry name" value="Flavdoxin-like"/>
</dbReference>
<dbReference type="Gene3D" id="3.40.50.360">
    <property type="match status" value="1"/>
</dbReference>
<dbReference type="Pfam" id="PF00258">
    <property type="entry name" value="Flavodoxin_1"/>
    <property type="match status" value="1"/>
</dbReference>